<comment type="caution">
    <text evidence="5">The sequence shown here is derived from an EMBL/GenBank/DDBJ whole genome shotgun (WGS) entry which is preliminary data.</text>
</comment>
<reference evidence="5 6" key="1">
    <citation type="submission" date="2019-06" db="EMBL/GenBank/DDBJ databases">
        <title>Flavobacteriaceae Paucihalobacterium erythroidium CWB-1, complete genome.</title>
        <authorList>
            <person name="Wu S."/>
        </authorList>
    </citation>
    <scope>NUCLEOTIDE SEQUENCE [LARGE SCALE GENOMIC DNA]</scope>
    <source>
        <strain evidence="5 6">CWB-1</strain>
    </source>
</reference>
<dbReference type="OrthoDB" id="9810596at2"/>
<dbReference type="Proteomes" id="UP000317332">
    <property type="component" value="Unassembled WGS sequence"/>
</dbReference>
<dbReference type="Pfam" id="PF13432">
    <property type="entry name" value="TPR_16"/>
    <property type="match status" value="1"/>
</dbReference>
<feature type="signal peptide" evidence="4">
    <location>
        <begin position="1"/>
        <end position="18"/>
    </location>
</feature>
<dbReference type="Pfam" id="PF14559">
    <property type="entry name" value="TPR_19"/>
    <property type="match status" value="1"/>
</dbReference>
<dbReference type="InterPro" id="IPR019734">
    <property type="entry name" value="TPR_rpt"/>
</dbReference>
<dbReference type="PROSITE" id="PS50005">
    <property type="entry name" value="TPR"/>
    <property type="match status" value="3"/>
</dbReference>
<evidence type="ECO:0000313" key="5">
    <source>
        <dbReference type="EMBL" id="TPV31800.1"/>
    </source>
</evidence>
<dbReference type="Pfam" id="PF13181">
    <property type="entry name" value="TPR_8"/>
    <property type="match status" value="1"/>
</dbReference>
<dbReference type="EMBL" id="VHIQ01000007">
    <property type="protein sequence ID" value="TPV31800.1"/>
    <property type="molecule type" value="Genomic_DNA"/>
</dbReference>
<proteinExistence type="predicted"/>
<dbReference type="AlphaFoldDB" id="A0A506PHG2"/>
<evidence type="ECO:0000256" key="3">
    <source>
        <dbReference type="PROSITE-ProRule" id="PRU00339"/>
    </source>
</evidence>
<evidence type="ECO:0000313" key="6">
    <source>
        <dbReference type="Proteomes" id="UP000317332"/>
    </source>
</evidence>
<feature type="repeat" description="TPR" evidence="3">
    <location>
        <begin position="218"/>
        <end position="251"/>
    </location>
</feature>
<feature type="repeat" description="TPR" evidence="3">
    <location>
        <begin position="49"/>
        <end position="82"/>
    </location>
</feature>
<dbReference type="SUPFAM" id="SSF48452">
    <property type="entry name" value="TPR-like"/>
    <property type="match status" value="2"/>
</dbReference>
<dbReference type="PANTHER" id="PTHR45586:SF1">
    <property type="entry name" value="LIPOPOLYSACCHARIDE ASSEMBLY PROTEIN B"/>
    <property type="match status" value="1"/>
</dbReference>
<dbReference type="InterPro" id="IPR011990">
    <property type="entry name" value="TPR-like_helical_dom_sf"/>
</dbReference>
<evidence type="ECO:0000256" key="1">
    <source>
        <dbReference type="ARBA" id="ARBA00022737"/>
    </source>
</evidence>
<keyword evidence="1" id="KW-0677">Repeat</keyword>
<accession>A0A506PHG2</accession>
<keyword evidence="4" id="KW-0732">Signal</keyword>
<gene>
    <name evidence="5" type="ORF">FJ651_13325</name>
</gene>
<dbReference type="SMART" id="SM00028">
    <property type="entry name" value="TPR"/>
    <property type="match status" value="7"/>
</dbReference>
<keyword evidence="6" id="KW-1185">Reference proteome</keyword>
<name>A0A506PHG2_9FLAO</name>
<feature type="repeat" description="TPR" evidence="3">
    <location>
        <begin position="287"/>
        <end position="320"/>
    </location>
</feature>
<organism evidence="5 6">
    <name type="scientific">Paucihalobacter ruber</name>
    <dbReference type="NCBI Taxonomy" id="2567861"/>
    <lineage>
        <taxon>Bacteria</taxon>
        <taxon>Pseudomonadati</taxon>
        <taxon>Bacteroidota</taxon>
        <taxon>Flavobacteriia</taxon>
        <taxon>Flavobacteriales</taxon>
        <taxon>Flavobacteriaceae</taxon>
        <taxon>Paucihalobacter</taxon>
    </lineage>
</organism>
<keyword evidence="2 3" id="KW-0802">TPR repeat</keyword>
<evidence type="ECO:0000256" key="2">
    <source>
        <dbReference type="ARBA" id="ARBA00022803"/>
    </source>
</evidence>
<sequence length="377" mass="44479">MYNILQFFILVLCVSLHAQDAVMQKADSLMALGNYSKAIELYKTHENPTTVNQKIASAYEAIGNYNQAAQYYQFAINNQPENTLLNYQYGKLLSKIKKYPEAKTVFSDLVNKDPKNPNFLFELGLLYEKTNDTLTLPTFQEVFKLDNNHQKAIFKIARNHLVKRRHDSVSFYVDNGLKTYPENLELISLKAQNYYWLQQYENAINWFEKLIDLGESSQQIHEMLSFAFKENYDYDLAIKQLEIALKYDPKNADNLFRVGQYYHKLSDNENAEKYMNAALLLMDQPLDKEYRELAVVYNFQKKYAEAIQVLNKSIKENPDNEYTHFILAYTKETYYADLQSKIEVYNKYLEKFPNGQFKPMVERRMADLKKEQFLEEN</sequence>
<protein>
    <submittedName>
        <fullName evidence="5">Tetratricopeptide repeat protein</fullName>
    </submittedName>
</protein>
<dbReference type="InterPro" id="IPR051012">
    <property type="entry name" value="CellSynth/LPSAsmb/PSIAsmb"/>
</dbReference>
<feature type="chain" id="PRO_5021465938" evidence="4">
    <location>
        <begin position="19"/>
        <end position="377"/>
    </location>
</feature>
<evidence type="ECO:0000256" key="4">
    <source>
        <dbReference type="SAM" id="SignalP"/>
    </source>
</evidence>
<dbReference type="Gene3D" id="1.25.40.10">
    <property type="entry name" value="Tetratricopeptide repeat domain"/>
    <property type="match status" value="3"/>
</dbReference>
<dbReference type="PANTHER" id="PTHR45586">
    <property type="entry name" value="TPR REPEAT-CONTAINING PROTEIN PA4667"/>
    <property type="match status" value="1"/>
</dbReference>